<evidence type="ECO:0000313" key="1">
    <source>
        <dbReference type="EMBL" id="MDL0081704.1"/>
    </source>
</evidence>
<proteinExistence type="predicted"/>
<organism evidence="1 2">
    <name type="scientific">Helicobacter zhangjianzhongii</name>
    <dbReference type="NCBI Taxonomy" id="2974574"/>
    <lineage>
        <taxon>Bacteria</taxon>
        <taxon>Pseudomonadati</taxon>
        <taxon>Campylobacterota</taxon>
        <taxon>Epsilonproteobacteria</taxon>
        <taxon>Campylobacterales</taxon>
        <taxon>Helicobacteraceae</taxon>
        <taxon>Helicobacter</taxon>
    </lineage>
</organism>
<reference evidence="1 2" key="1">
    <citation type="journal article" date="2023" name="Microorganisms">
        <title>Isolation and Genomic Characteristics of Cat-Borne Campylobacter felis sp. nov. and Sheep-Borne Campylobacter ovis sp. nov.</title>
        <authorList>
            <person name="Wang H."/>
            <person name="Li Y."/>
            <person name="Gu Y."/>
            <person name="Zhou G."/>
            <person name="Chen X."/>
            <person name="Zhang X."/>
            <person name="Shao Z."/>
            <person name="Zhang J."/>
            <person name="Zhang M."/>
        </authorList>
    </citation>
    <scope>NUCLEOTIDE SEQUENCE [LARGE SCALE GENOMIC DNA]</scope>
    <source>
        <strain evidence="1 2">XJK30-2</strain>
    </source>
</reference>
<comment type="caution">
    <text evidence="1">The sequence shown here is derived from an EMBL/GenBank/DDBJ whole genome shotgun (WGS) entry which is preliminary data.</text>
</comment>
<dbReference type="EMBL" id="JANURN010000002">
    <property type="protein sequence ID" value="MDL0081704.1"/>
    <property type="molecule type" value="Genomic_DNA"/>
</dbReference>
<sequence>MGIAWDRDSKSYQRIKNRYKNKRLEAFMTINAEHNLCLPQVWLEAEAEAYGRVKADSEVFLFSELDPISMALITVGAILTAVITIIAPPAGWLGWTLWGVALGGQVGVSVLTITQQGFLDQVAYSLQAQALNTTTQANLTKNTLEARSNQLSDFLIYNPYAICADGEVYKAGQAGGESFNYTKAYNPAQGLLGEYALSPIDELTQNRSHKHLAGNDAYTTAHNPLPIPRKKAELAFESVQGGIKASIQARLDQINEGYMKLSKEYFGYLDSGKHIEKYYKHSQDKRIEPLKNRYKQNDFLHKLGNYSKGKRADFFYEYLKEHKLSTDQRQKILQEVLEYYKDKLESASTPIAKGAIFLELSLSFVESFYTDLGELGGLEFAGNYADDSAFSSKAEAEFYFHSQGRSKAFFLNGKTRGLPLPNFNTDKRTRKVTFANETFVQAKLKLDFYTLGWREILHEFDEIYNHIAKEPIPDDDLIHCGAYIYHFCIHKSSGRAYWVAGWFITTIYDDKNFDYITPYTLDTGTINVFLALLDRKPDLSEQEWEQAYKLYTGAMSEST</sequence>
<keyword evidence="2" id="KW-1185">Reference proteome</keyword>
<accession>A0ACC6FR81</accession>
<name>A0ACC6FR81_9HELI</name>
<dbReference type="Proteomes" id="UP001173802">
    <property type="component" value="Unassembled WGS sequence"/>
</dbReference>
<evidence type="ECO:0000313" key="2">
    <source>
        <dbReference type="Proteomes" id="UP001173802"/>
    </source>
</evidence>
<protein>
    <submittedName>
        <fullName evidence="1">Uncharacterized protein</fullName>
    </submittedName>
</protein>
<gene>
    <name evidence="1" type="ORF">NYG90_03265</name>
</gene>